<accession>A0AAD7DUM3</accession>
<reference evidence="1" key="1">
    <citation type="submission" date="2023-03" db="EMBL/GenBank/DDBJ databases">
        <title>Massive genome expansion in bonnet fungi (Mycena s.s.) driven by repeated elements and novel gene families across ecological guilds.</title>
        <authorList>
            <consortium name="Lawrence Berkeley National Laboratory"/>
            <person name="Harder C.B."/>
            <person name="Miyauchi S."/>
            <person name="Viragh M."/>
            <person name="Kuo A."/>
            <person name="Thoen E."/>
            <person name="Andreopoulos B."/>
            <person name="Lu D."/>
            <person name="Skrede I."/>
            <person name="Drula E."/>
            <person name="Henrissat B."/>
            <person name="Morin E."/>
            <person name="Kohler A."/>
            <person name="Barry K."/>
            <person name="LaButti K."/>
            <person name="Morin E."/>
            <person name="Salamov A."/>
            <person name="Lipzen A."/>
            <person name="Mereny Z."/>
            <person name="Hegedus B."/>
            <person name="Baldrian P."/>
            <person name="Stursova M."/>
            <person name="Weitz H."/>
            <person name="Taylor A."/>
            <person name="Grigoriev I.V."/>
            <person name="Nagy L.G."/>
            <person name="Martin F."/>
            <person name="Kauserud H."/>
        </authorList>
    </citation>
    <scope>NUCLEOTIDE SEQUENCE</scope>
    <source>
        <strain evidence="1">CBHHK182m</strain>
    </source>
</reference>
<comment type="caution">
    <text evidence="1">The sequence shown here is derived from an EMBL/GenBank/DDBJ whole genome shotgun (WGS) entry which is preliminary data.</text>
</comment>
<proteinExistence type="predicted"/>
<protein>
    <submittedName>
        <fullName evidence="1">Uncharacterized protein</fullName>
    </submittedName>
</protein>
<dbReference type="EMBL" id="JARKIB010000570">
    <property type="protein sequence ID" value="KAJ7699490.1"/>
    <property type="molecule type" value="Genomic_DNA"/>
</dbReference>
<dbReference type="AlphaFoldDB" id="A0AAD7DUM3"/>
<evidence type="ECO:0000313" key="1">
    <source>
        <dbReference type="EMBL" id="KAJ7699490.1"/>
    </source>
</evidence>
<name>A0AAD7DUM3_9AGAR</name>
<gene>
    <name evidence="1" type="ORF">B0H16DRAFT_1749361</name>
</gene>
<keyword evidence="2" id="KW-1185">Reference proteome</keyword>
<sequence>MAGIAVFAITGTVVQAIDSRLLYTIPKGESMEGFTDCFEQTCTKGTWKPHPPRGLTFRGFLVEPGDYSGKNADTEAKIVCSWYNASAPGPSQPSITFTVQVAEYLGATKT</sequence>
<organism evidence="1 2">
    <name type="scientific">Mycena metata</name>
    <dbReference type="NCBI Taxonomy" id="1033252"/>
    <lineage>
        <taxon>Eukaryota</taxon>
        <taxon>Fungi</taxon>
        <taxon>Dikarya</taxon>
        <taxon>Basidiomycota</taxon>
        <taxon>Agaricomycotina</taxon>
        <taxon>Agaricomycetes</taxon>
        <taxon>Agaricomycetidae</taxon>
        <taxon>Agaricales</taxon>
        <taxon>Marasmiineae</taxon>
        <taxon>Mycenaceae</taxon>
        <taxon>Mycena</taxon>
    </lineage>
</organism>
<dbReference type="Proteomes" id="UP001215598">
    <property type="component" value="Unassembled WGS sequence"/>
</dbReference>
<evidence type="ECO:0000313" key="2">
    <source>
        <dbReference type="Proteomes" id="UP001215598"/>
    </source>
</evidence>